<name>A0ABV8CJ38_9GAMM</name>
<accession>A0ABV8CJ38</accession>
<dbReference type="InterPro" id="IPR011008">
    <property type="entry name" value="Dimeric_a/b-barrel"/>
</dbReference>
<feature type="domain" description="YCII-related" evidence="2">
    <location>
        <begin position="1"/>
        <end position="81"/>
    </location>
</feature>
<evidence type="ECO:0000256" key="1">
    <source>
        <dbReference type="ARBA" id="ARBA00007689"/>
    </source>
</evidence>
<dbReference type="RefSeq" id="WP_377149922.1">
    <property type="nucleotide sequence ID" value="NZ_JBHSAF010000001.1"/>
</dbReference>
<dbReference type="EMBL" id="JBHSAF010000001">
    <property type="protein sequence ID" value="MFC3912005.1"/>
    <property type="molecule type" value="Genomic_DNA"/>
</dbReference>
<keyword evidence="4" id="KW-1185">Reference proteome</keyword>
<sequence>MFIVLLEYIRPLEEIDALIPLHRAYLQRHYASGHFLMSGRREPRTGGVILASVPSRTQLEQILQEDPFHQAGVVRYEVLEFVPTMTHKGLEAWQQA</sequence>
<dbReference type="Gene3D" id="3.30.70.1060">
    <property type="entry name" value="Dimeric alpha+beta barrel"/>
    <property type="match status" value="1"/>
</dbReference>
<dbReference type="Pfam" id="PF03795">
    <property type="entry name" value="YCII"/>
    <property type="match status" value="1"/>
</dbReference>
<evidence type="ECO:0000259" key="2">
    <source>
        <dbReference type="Pfam" id="PF03795"/>
    </source>
</evidence>
<organism evidence="3 4">
    <name type="scientific">Pseudaeromonas sharmana</name>
    <dbReference type="NCBI Taxonomy" id="328412"/>
    <lineage>
        <taxon>Bacteria</taxon>
        <taxon>Pseudomonadati</taxon>
        <taxon>Pseudomonadota</taxon>
        <taxon>Gammaproteobacteria</taxon>
        <taxon>Aeromonadales</taxon>
        <taxon>Aeromonadaceae</taxon>
        <taxon>Pseudaeromonas</taxon>
    </lineage>
</organism>
<dbReference type="PANTHER" id="PTHR37828:SF1">
    <property type="entry name" value="YCII-RELATED DOMAIN-CONTAINING PROTEIN"/>
    <property type="match status" value="1"/>
</dbReference>
<dbReference type="Proteomes" id="UP001595692">
    <property type="component" value="Unassembled WGS sequence"/>
</dbReference>
<reference evidence="4" key="1">
    <citation type="journal article" date="2019" name="Int. J. Syst. Evol. Microbiol.">
        <title>The Global Catalogue of Microorganisms (GCM) 10K type strain sequencing project: providing services to taxonomists for standard genome sequencing and annotation.</title>
        <authorList>
            <consortium name="The Broad Institute Genomics Platform"/>
            <consortium name="The Broad Institute Genome Sequencing Center for Infectious Disease"/>
            <person name="Wu L."/>
            <person name="Ma J."/>
        </authorList>
    </citation>
    <scope>NUCLEOTIDE SEQUENCE [LARGE SCALE GENOMIC DNA]</scope>
    <source>
        <strain evidence="4">CCUG 54939</strain>
    </source>
</reference>
<dbReference type="SUPFAM" id="SSF54909">
    <property type="entry name" value="Dimeric alpha+beta barrel"/>
    <property type="match status" value="1"/>
</dbReference>
<protein>
    <submittedName>
        <fullName evidence="3">YciI family protein</fullName>
    </submittedName>
</protein>
<dbReference type="PANTHER" id="PTHR37828">
    <property type="entry name" value="GSR2449 PROTEIN"/>
    <property type="match status" value="1"/>
</dbReference>
<gene>
    <name evidence="3" type="ORF">ACFOSS_00800</name>
</gene>
<dbReference type="InterPro" id="IPR005545">
    <property type="entry name" value="YCII"/>
</dbReference>
<evidence type="ECO:0000313" key="4">
    <source>
        <dbReference type="Proteomes" id="UP001595692"/>
    </source>
</evidence>
<comment type="caution">
    <text evidence="3">The sequence shown here is derived from an EMBL/GenBank/DDBJ whole genome shotgun (WGS) entry which is preliminary data.</text>
</comment>
<proteinExistence type="inferred from homology"/>
<evidence type="ECO:0000313" key="3">
    <source>
        <dbReference type="EMBL" id="MFC3912005.1"/>
    </source>
</evidence>
<comment type="similarity">
    <text evidence="1">Belongs to the YciI family.</text>
</comment>